<organism evidence="2 3">
    <name type="scientific">Cellulomonas fulva</name>
    <dbReference type="NCBI Taxonomy" id="2835530"/>
    <lineage>
        <taxon>Bacteria</taxon>
        <taxon>Bacillati</taxon>
        <taxon>Actinomycetota</taxon>
        <taxon>Actinomycetes</taxon>
        <taxon>Micrococcales</taxon>
        <taxon>Cellulomonadaceae</taxon>
        <taxon>Cellulomonas</taxon>
    </lineage>
</organism>
<reference evidence="2 3" key="1">
    <citation type="submission" date="2021-05" db="EMBL/GenBank/DDBJ databases">
        <title>Description of Cellulomonas sp. DKR-3 sp. nov.</title>
        <authorList>
            <person name="Dahal R.H."/>
            <person name="Chaudhary D.K."/>
        </authorList>
    </citation>
    <scope>NUCLEOTIDE SEQUENCE [LARGE SCALE GENOMIC DNA]</scope>
    <source>
        <strain evidence="2 3">DKR-3</strain>
    </source>
</reference>
<dbReference type="RefSeq" id="WP_214352959.1">
    <property type="nucleotide sequence ID" value="NZ_JAHBOH010000002.1"/>
</dbReference>
<evidence type="ECO:0000313" key="2">
    <source>
        <dbReference type="EMBL" id="MBT0995792.1"/>
    </source>
</evidence>
<name>A0ABS5U316_9CELL</name>
<comment type="caution">
    <text evidence="2">The sequence shown here is derived from an EMBL/GenBank/DDBJ whole genome shotgun (WGS) entry which is preliminary data.</text>
</comment>
<dbReference type="InterPro" id="IPR019660">
    <property type="entry name" value="Put_sensory_transdc_reg_YbjN"/>
</dbReference>
<dbReference type="EMBL" id="JAHBOH010000002">
    <property type="protein sequence ID" value="MBT0995792.1"/>
    <property type="molecule type" value="Genomic_DNA"/>
</dbReference>
<sequence length="175" mass="19469">MSGQNRQSWLQRVLGGLPKPTKRPPADTQEPTPVTRDRVGDYLLTKGYRFVVDEDGDLTGTWDGSRFWFLLLGDHAEIVQIRGRWHRQLPLEQRAAVGLALNDWNRERIWPKAYVREEEGMLALYSEVSADFEPGATDAQLEQILACGLGTGVQLFAALEATLPSGGPAPEVPDN</sequence>
<protein>
    <submittedName>
        <fullName evidence="2">YbjN domain-containing protein</fullName>
    </submittedName>
</protein>
<evidence type="ECO:0000313" key="3">
    <source>
        <dbReference type="Proteomes" id="UP000722125"/>
    </source>
</evidence>
<gene>
    <name evidence="2" type="ORF">KIN34_16050</name>
</gene>
<feature type="compositionally biased region" description="Polar residues" evidence="1">
    <location>
        <begin position="1"/>
        <end position="10"/>
    </location>
</feature>
<dbReference type="CDD" id="cd17511">
    <property type="entry name" value="YbjN_AmyR-like"/>
    <property type="match status" value="1"/>
</dbReference>
<accession>A0ABS5U316</accession>
<dbReference type="Pfam" id="PF10722">
    <property type="entry name" value="YbjN"/>
    <property type="match status" value="1"/>
</dbReference>
<feature type="region of interest" description="Disordered" evidence="1">
    <location>
        <begin position="1"/>
        <end position="36"/>
    </location>
</feature>
<keyword evidence="3" id="KW-1185">Reference proteome</keyword>
<evidence type="ECO:0000256" key="1">
    <source>
        <dbReference type="SAM" id="MobiDB-lite"/>
    </source>
</evidence>
<dbReference type="Proteomes" id="UP000722125">
    <property type="component" value="Unassembled WGS sequence"/>
</dbReference>
<proteinExistence type="predicted"/>